<protein>
    <submittedName>
        <fullName evidence="9">HlyD family secretion protein</fullName>
    </submittedName>
</protein>
<dbReference type="Gene3D" id="1.10.287.470">
    <property type="entry name" value="Helix hairpin bin"/>
    <property type="match status" value="1"/>
</dbReference>
<evidence type="ECO:0000313" key="9">
    <source>
        <dbReference type="EMBL" id="CAA9576276.1"/>
    </source>
</evidence>
<evidence type="ECO:0000256" key="5">
    <source>
        <dbReference type="SAM" id="Phobius"/>
    </source>
</evidence>
<keyword evidence="5" id="KW-0812">Transmembrane</keyword>
<accession>A0A6J4VE99</accession>
<evidence type="ECO:0000259" key="7">
    <source>
        <dbReference type="Pfam" id="PF25954"/>
    </source>
</evidence>
<proteinExistence type="inferred from homology"/>
<evidence type="ECO:0000256" key="3">
    <source>
        <dbReference type="ARBA" id="ARBA00023054"/>
    </source>
</evidence>
<dbReference type="Pfam" id="PF25967">
    <property type="entry name" value="RND-MFP_C"/>
    <property type="match status" value="1"/>
</dbReference>
<dbReference type="InterPro" id="IPR058625">
    <property type="entry name" value="MdtA-like_BSH"/>
</dbReference>
<dbReference type="Pfam" id="PF25954">
    <property type="entry name" value="Beta-barrel_RND_2"/>
    <property type="match status" value="1"/>
</dbReference>
<dbReference type="PANTHER" id="PTHR32347">
    <property type="entry name" value="EFFLUX SYSTEM COMPONENT YKNX-RELATED"/>
    <property type="match status" value="1"/>
</dbReference>
<feature type="coiled-coil region" evidence="4">
    <location>
        <begin position="208"/>
        <end position="280"/>
    </location>
</feature>
<dbReference type="Gene3D" id="2.40.50.100">
    <property type="match status" value="1"/>
</dbReference>
<dbReference type="InterPro" id="IPR058792">
    <property type="entry name" value="Beta-barrel_RND_2"/>
</dbReference>
<gene>
    <name evidence="9" type="ORF">AVDCRST_MAG81-2392</name>
</gene>
<feature type="coiled-coil region" evidence="4">
    <location>
        <begin position="102"/>
        <end position="183"/>
    </location>
</feature>
<name>A0A6J4VE99_9CYAN</name>
<dbReference type="GO" id="GO:0022857">
    <property type="term" value="F:transmembrane transporter activity"/>
    <property type="evidence" value="ECO:0007669"/>
    <property type="project" value="InterPro"/>
</dbReference>
<dbReference type="GO" id="GO:0030313">
    <property type="term" value="C:cell envelope"/>
    <property type="evidence" value="ECO:0007669"/>
    <property type="project" value="UniProtKB-SubCell"/>
</dbReference>
<comment type="subcellular location">
    <subcellularLocation>
        <location evidence="1">Cell envelope</location>
    </subcellularLocation>
</comment>
<dbReference type="AlphaFoldDB" id="A0A6J4VE99"/>
<dbReference type="SUPFAM" id="SSF111369">
    <property type="entry name" value="HlyD-like secretion proteins"/>
    <property type="match status" value="2"/>
</dbReference>
<feature type="domain" description="CusB-like beta-barrel" evidence="7">
    <location>
        <begin position="332"/>
        <end position="404"/>
    </location>
</feature>
<dbReference type="PANTHER" id="PTHR32347:SF14">
    <property type="entry name" value="EFFLUX SYSTEM COMPONENT YKNX-RELATED"/>
    <property type="match status" value="1"/>
</dbReference>
<feature type="domain" description="Multidrug resistance protein MdtA-like barrel-sandwich hybrid" evidence="6">
    <location>
        <begin position="72"/>
        <end position="313"/>
    </location>
</feature>
<dbReference type="PRINTS" id="PR01490">
    <property type="entry name" value="RTXTOXIND"/>
</dbReference>
<evidence type="ECO:0000256" key="4">
    <source>
        <dbReference type="SAM" id="Coils"/>
    </source>
</evidence>
<reference evidence="9" key="1">
    <citation type="submission" date="2020-02" db="EMBL/GenBank/DDBJ databases">
        <authorList>
            <person name="Meier V. D."/>
        </authorList>
    </citation>
    <scope>NUCLEOTIDE SEQUENCE</scope>
    <source>
        <strain evidence="9">AVDCRST_MAG81</strain>
    </source>
</reference>
<evidence type="ECO:0000256" key="2">
    <source>
        <dbReference type="ARBA" id="ARBA00009477"/>
    </source>
</evidence>
<dbReference type="InterPro" id="IPR006143">
    <property type="entry name" value="RND_pump_MFP"/>
</dbReference>
<evidence type="ECO:0000259" key="8">
    <source>
        <dbReference type="Pfam" id="PF25967"/>
    </source>
</evidence>
<feature type="transmembrane region" description="Helical" evidence="5">
    <location>
        <begin position="15"/>
        <end position="35"/>
    </location>
</feature>
<dbReference type="InterPro" id="IPR050465">
    <property type="entry name" value="UPF0194_transport"/>
</dbReference>
<dbReference type="InterPro" id="IPR058627">
    <property type="entry name" value="MdtA-like_C"/>
</dbReference>
<dbReference type="Gene3D" id="2.40.420.20">
    <property type="match status" value="1"/>
</dbReference>
<dbReference type="GO" id="GO:0016020">
    <property type="term" value="C:membrane"/>
    <property type="evidence" value="ECO:0007669"/>
    <property type="project" value="InterPro"/>
</dbReference>
<dbReference type="Gene3D" id="2.40.30.170">
    <property type="match status" value="1"/>
</dbReference>
<comment type="similarity">
    <text evidence="2">Belongs to the membrane fusion protein (MFP) (TC 8.A.1) family.</text>
</comment>
<sequence length="479" mass="51863">MQFPLIGKVAQPKRWVIGTVAAGILVVSTATYFIIDRGRAKTDITALTVPAQSQDLTLRITTSGSVVPVQSANLSPKTAGRLAALYVDQGDRVQQGQIIARMDDAELQAQLAQSRARLAQVEARLAEARAGTRPEEVAQARARLAQVEARLAEARAGTRPEEVAQARAQVEAARAQVDLASKRLERYRYLANQGAESRDRFDEASTEYRRVTASFNEAQRKLQQLQKGTRSEEINRISAEVAEARQALAQSQNGTRPEALSQAEAEVAVARGELQAVEVQQQDTVIRAPFSGTVTQKYATEGAFVTPTTSASATTSATSTSIVAIAKGLEVLAEVPEADISQIKPGQRAEIVADAYPDQVFQGRVRLVAPEAVVEQNVTSFQVRVVIETGKNILRSGMNVDTTFLGNKLNDALVVPTVAIATQKGQTGVFIPDRNREPQFRPVTIGATIETQTQVLQGLKPGEQVFIEFPKNRKPDESS</sequence>
<keyword evidence="3 4" id="KW-0175">Coiled coil</keyword>
<keyword evidence="5" id="KW-1133">Transmembrane helix</keyword>
<feature type="domain" description="Multidrug resistance protein MdtA-like C-terminal permuted SH3" evidence="8">
    <location>
        <begin position="411"/>
        <end position="468"/>
    </location>
</feature>
<organism evidence="9">
    <name type="scientific">uncultured Synechococcales cyanobacterium</name>
    <dbReference type="NCBI Taxonomy" id="1936017"/>
    <lineage>
        <taxon>Bacteria</taxon>
        <taxon>Bacillati</taxon>
        <taxon>Cyanobacteriota</taxon>
        <taxon>Cyanophyceae</taxon>
        <taxon>Synechococcales</taxon>
        <taxon>environmental samples</taxon>
    </lineage>
</organism>
<keyword evidence="5" id="KW-0472">Membrane</keyword>
<dbReference type="NCBIfam" id="TIGR01730">
    <property type="entry name" value="RND_mfp"/>
    <property type="match status" value="1"/>
</dbReference>
<evidence type="ECO:0000256" key="1">
    <source>
        <dbReference type="ARBA" id="ARBA00004196"/>
    </source>
</evidence>
<evidence type="ECO:0000259" key="6">
    <source>
        <dbReference type="Pfam" id="PF25917"/>
    </source>
</evidence>
<dbReference type="EMBL" id="CADCWO010000126">
    <property type="protein sequence ID" value="CAA9576276.1"/>
    <property type="molecule type" value="Genomic_DNA"/>
</dbReference>
<dbReference type="Pfam" id="PF25917">
    <property type="entry name" value="BSH_RND"/>
    <property type="match status" value="1"/>
</dbReference>